<protein>
    <recommendedName>
        <fullName evidence="1">CBM20 domain-containing protein</fullName>
    </recommendedName>
</protein>
<dbReference type="CD-CODE" id="EA8B71D1">
    <property type="entry name" value="Pyrenoid"/>
</dbReference>
<dbReference type="FunFam" id="2.60.40.10:FF:003359">
    <property type="match status" value="1"/>
</dbReference>
<dbReference type="GeneID" id="5720295"/>
<accession>A8J0B1</accession>
<reference evidence="2 3" key="1">
    <citation type="journal article" date="2007" name="Science">
        <title>The Chlamydomonas genome reveals the evolution of key animal and plant functions.</title>
        <authorList>
            <person name="Merchant S.S."/>
            <person name="Prochnik S.E."/>
            <person name="Vallon O."/>
            <person name="Harris E.H."/>
            <person name="Karpowicz S.J."/>
            <person name="Witman G.B."/>
            <person name="Terry A."/>
            <person name="Salamov A."/>
            <person name="Fritz-Laylin L.K."/>
            <person name="Marechal-Drouard L."/>
            <person name="Marshall W.F."/>
            <person name="Qu L.H."/>
            <person name="Nelson D.R."/>
            <person name="Sanderfoot A.A."/>
            <person name="Spalding M.H."/>
            <person name="Kapitonov V.V."/>
            <person name="Ren Q."/>
            <person name="Ferris P."/>
            <person name="Lindquist E."/>
            <person name="Shapiro H."/>
            <person name="Lucas S.M."/>
            <person name="Grimwood J."/>
            <person name="Schmutz J."/>
            <person name="Cardol P."/>
            <person name="Cerutti H."/>
            <person name="Chanfreau G."/>
            <person name="Chen C.L."/>
            <person name="Cognat V."/>
            <person name="Croft M.T."/>
            <person name="Dent R."/>
            <person name="Dutcher S."/>
            <person name="Fernandez E."/>
            <person name="Fukuzawa H."/>
            <person name="Gonzalez-Ballester D."/>
            <person name="Gonzalez-Halphen D."/>
            <person name="Hallmann A."/>
            <person name="Hanikenne M."/>
            <person name="Hippler M."/>
            <person name="Inwood W."/>
            <person name="Jabbari K."/>
            <person name="Kalanon M."/>
            <person name="Kuras R."/>
            <person name="Lefebvre P.A."/>
            <person name="Lemaire S.D."/>
            <person name="Lobanov A.V."/>
            <person name="Lohr M."/>
            <person name="Manuell A."/>
            <person name="Meier I."/>
            <person name="Mets L."/>
            <person name="Mittag M."/>
            <person name="Mittelmeier T."/>
            <person name="Moroney J.V."/>
            <person name="Moseley J."/>
            <person name="Napoli C."/>
            <person name="Nedelcu A.M."/>
            <person name="Niyogi K."/>
            <person name="Novoselov S.V."/>
            <person name="Paulsen I.T."/>
            <person name="Pazour G."/>
            <person name="Purton S."/>
            <person name="Ral J.P."/>
            <person name="Riano-Pachon D.M."/>
            <person name="Riekhof W."/>
            <person name="Rymarquis L."/>
            <person name="Schroda M."/>
            <person name="Stern D."/>
            <person name="Umen J."/>
            <person name="Willows R."/>
            <person name="Wilson N."/>
            <person name="Zimmer S.L."/>
            <person name="Allmer J."/>
            <person name="Balk J."/>
            <person name="Bisova K."/>
            <person name="Chen C.J."/>
            <person name="Elias M."/>
            <person name="Gendler K."/>
            <person name="Hauser C."/>
            <person name="Lamb M.R."/>
            <person name="Ledford H."/>
            <person name="Long J.C."/>
            <person name="Minagawa J."/>
            <person name="Page M.D."/>
            <person name="Pan J."/>
            <person name="Pootakham W."/>
            <person name="Roje S."/>
            <person name="Rose A."/>
            <person name="Stahlberg E."/>
            <person name="Terauchi A.M."/>
            <person name="Yang P."/>
            <person name="Ball S."/>
            <person name="Bowler C."/>
            <person name="Dieckmann C.L."/>
            <person name="Gladyshev V.N."/>
            <person name="Green P."/>
            <person name="Jorgensen R."/>
            <person name="Mayfield S."/>
            <person name="Mueller-Roeber B."/>
            <person name="Rajamani S."/>
            <person name="Sayre R.T."/>
            <person name="Brokstein P."/>
            <person name="Dubchak I."/>
            <person name="Goodstein D."/>
            <person name="Hornick L."/>
            <person name="Huang Y.W."/>
            <person name="Jhaveri J."/>
            <person name="Luo Y."/>
            <person name="Martinez D."/>
            <person name="Ngau W.C."/>
            <person name="Otillar B."/>
            <person name="Poliakov A."/>
            <person name="Porter A."/>
            <person name="Szajkowski L."/>
            <person name="Werner G."/>
            <person name="Zhou K."/>
            <person name="Grigoriev I.V."/>
            <person name="Rokhsar D.S."/>
            <person name="Grossman A.R."/>
        </authorList>
    </citation>
    <scope>NUCLEOTIDE SEQUENCE [LARGE SCALE GENOMIC DNA]</scope>
    <source>
        <strain evidence="3">CC-503</strain>
    </source>
</reference>
<evidence type="ECO:0000313" key="3">
    <source>
        <dbReference type="Proteomes" id="UP000006906"/>
    </source>
</evidence>
<gene>
    <name evidence="2" type="ORF">CHLRE_09g394473v5</name>
</gene>
<dbReference type="InterPro" id="IPR002044">
    <property type="entry name" value="CBM20"/>
</dbReference>
<feature type="domain" description="CBM20" evidence="1">
    <location>
        <begin position="267"/>
        <end position="379"/>
    </location>
</feature>
<dbReference type="CDD" id="cd05467">
    <property type="entry name" value="CBM20"/>
    <property type="match status" value="2"/>
</dbReference>
<dbReference type="EMBL" id="CM008970">
    <property type="protein sequence ID" value="PNW78918.1"/>
    <property type="molecule type" value="Genomic_DNA"/>
</dbReference>
<dbReference type="PaxDb" id="3055-EDP02349"/>
<organism evidence="2 3">
    <name type="scientific">Chlamydomonas reinhardtii</name>
    <name type="common">Chlamydomonas smithii</name>
    <dbReference type="NCBI Taxonomy" id="3055"/>
    <lineage>
        <taxon>Eukaryota</taxon>
        <taxon>Viridiplantae</taxon>
        <taxon>Chlorophyta</taxon>
        <taxon>core chlorophytes</taxon>
        <taxon>Chlorophyceae</taxon>
        <taxon>CS clade</taxon>
        <taxon>Chlamydomonadales</taxon>
        <taxon>Chlamydomonadaceae</taxon>
        <taxon>Chlamydomonas</taxon>
    </lineage>
</organism>
<dbReference type="OrthoDB" id="533354at2759"/>
<dbReference type="InParanoid" id="A8J0B1"/>
<dbReference type="Proteomes" id="UP000006906">
    <property type="component" value="Chromosome 9"/>
</dbReference>
<dbReference type="PANTHER" id="PTHR15048">
    <property type="entry name" value="STARCH-BINDING DOMAIN-CONTAINING PROTEIN 1"/>
    <property type="match status" value="1"/>
</dbReference>
<evidence type="ECO:0000313" key="2">
    <source>
        <dbReference type="EMBL" id="PNW78918.1"/>
    </source>
</evidence>
<dbReference type="InterPro" id="IPR013784">
    <property type="entry name" value="Carb-bd-like_fold"/>
</dbReference>
<dbReference type="AlphaFoldDB" id="A8J0B1"/>
<dbReference type="Pfam" id="PF00686">
    <property type="entry name" value="CBM_20"/>
    <property type="match status" value="2"/>
</dbReference>
<feature type="domain" description="CBM20" evidence="1">
    <location>
        <begin position="77"/>
        <end position="187"/>
    </location>
</feature>
<dbReference type="GO" id="GO:0016020">
    <property type="term" value="C:membrane"/>
    <property type="evidence" value="ECO:0000318"/>
    <property type="project" value="GO_Central"/>
</dbReference>
<dbReference type="SMART" id="SM01065">
    <property type="entry name" value="CBM_2"/>
    <property type="match status" value="2"/>
</dbReference>
<dbReference type="PANTHER" id="PTHR15048:SF0">
    <property type="entry name" value="STARCH-BINDING DOMAIN-CONTAINING PROTEIN 1"/>
    <property type="match status" value="1"/>
</dbReference>
<dbReference type="Gene3D" id="1.10.287.1490">
    <property type="match status" value="1"/>
</dbReference>
<keyword evidence="3" id="KW-1185">Reference proteome</keyword>
<dbReference type="InterPro" id="IPR013783">
    <property type="entry name" value="Ig-like_fold"/>
</dbReference>
<dbReference type="Gene3D" id="2.60.40.10">
    <property type="entry name" value="Immunoglobulins"/>
    <property type="match status" value="2"/>
</dbReference>
<dbReference type="HOGENOM" id="CLU_462623_0_0_1"/>
<dbReference type="RefSeq" id="XP_001694765.1">
    <property type="nucleotide sequence ID" value="XM_001694713.2"/>
</dbReference>
<dbReference type="SUPFAM" id="SSF49452">
    <property type="entry name" value="Starch-binding domain-like"/>
    <property type="match status" value="2"/>
</dbReference>
<proteinExistence type="predicted"/>
<name>A8J0B1_CHLRE</name>
<evidence type="ECO:0000259" key="1">
    <source>
        <dbReference type="PROSITE" id="PS51166"/>
    </source>
</evidence>
<dbReference type="GO" id="GO:2001070">
    <property type="term" value="F:starch binding"/>
    <property type="evidence" value="ECO:0007669"/>
    <property type="project" value="InterPro"/>
</dbReference>
<dbReference type="Gramene" id="PNW78918">
    <property type="protein sequence ID" value="PNW78918"/>
    <property type="gene ID" value="CHLRE_09g394473v5"/>
</dbReference>
<dbReference type="PROSITE" id="PS51166">
    <property type="entry name" value="CBM20"/>
    <property type="match status" value="2"/>
</dbReference>
<dbReference type="STRING" id="3055.A8J0B1"/>
<sequence length="590" mass="62778">MAASMKWHLPGRAQVQQRQRSVVSAGWQTVRDVVRASASGGSAAVTAGSLKAAATARGAALVARYATSTPATSTTLPLDGPALTVRTRVVVPYHPTSHGQQLVLVGSCEELGNWDPKKGVKFTWCEGHSHEVELELPVHTNVACKLVVLGENDSSSWEPEANRELLLAPASLASRAAGYTMLMHWGFPDCTQVMSNSLRRGGVSPGGSGRATPGLNGSSGSSGVMGNPLIAGMKKALEAASSRERFSSVISGSASWEDEFGVEEEPVLTQCQVTVLMPKNGPKLKPEQSLVLVGSSAALGRWDPANGLPLERAGEDSPMWTSQAELPLGDSLQAKVVVVDAVSGKAEIWEPCENRTLARYRGSKPVMVTAYYGTAPTHSLEVDRLSAAAAAGSPQVVQLLRQQLAATSSQLDGLRRERDDARKAVADKEHALKGLDGKANSAAPGRFEMVHLAEQLQTTRKLYEVTKKEAMELGGTVGVTRQLCDAAKKELSGLAKQLVAAQKAYEALAPQVERMEKQLASTNRAFDATKPELAALEAQLERARGLFDRTLSKIEAAKSLAAGSSATASGDYDLSRRRVDTRVREMQLAK</sequence>
<dbReference type="KEGG" id="cre:CHLRE_09g394473v5"/>